<dbReference type="EMBL" id="LHPJ01000007">
    <property type="protein sequence ID" value="KOO03630.1"/>
    <property type="molecule type" value="Genomic_DNA"/>
</dbReference>
<dbReference type="OrthoDB" id="8969769at2"/>
<dbReference type="Proteomes" id="UP000037515">
    <property type="component" value="Unassembled WGS sequence"/>
</dbReference>
<evidence type="ECO:0000313" key="2">
    <source>
        <dbReference type="EMBL" id="KOO03630.1"/>
    </source>
</evidence>
<evidence type="ECO:0000256" key="1">
    <source>
        <dbReference type="SAM" id="SignalP"/>
    </source>
</evidence>
<dbReference type="PROSITE" id="PS51257">
    <property type="entry name" value="PROKAR_LIPOPROTEIN"/>
    <property type="match status" value="1"/>
</dbReference>
<sequence length="64" mass="7349">MMKNLFIALMTCSLLAGCQLTRVEGEYQDVEVKVNTKGDKYDRYYDNHRTGRFCPPGQAKKGRC</sequence>
<organism evidence="2 3">
    <name type="scientific">Vibrio nereis</name>
    <dbReference type="NCBI Taxonomy" id="693"/>
    <lineage>
        <taxon>Bacteria</taxon>
        <taxon>Pseudomonadati</taxon>
        <taxon>Pseudomonadota</taxon>
        <taxon>Gammaproteobacteria</taxon>
        <taxon>Vibrionales</taxon>
        <taxon>Vibrionaceae</taxon>
        <taxon>Vibrio</taxon>
    </lineage>
</organism>
<feature type="chain" id="PRO_5005600077" description="Lipoprotein" evidence="1">
    <location>
        <begin position="17"/>
        <end position="64"/>
    </location>
</feature>
<proteinExistence type="predicted"/>
<gene>
    <name evidence="2" type="ORF">AKJ17_09815</name>
</gene>
<protein>
    <recommendedName>
        <fullName evidence="4">Lipoprotein</fullName>
    </recommendedName>
</protein>
<evidence type="ECO:0008006" key="4">
    <source>
        <dbReference type="Google" id="ProtNLM"/>
    </source>
</evidence>
<accession>A0A0M0HNF8</accession>
<comment type="caution">
    <text evidence="2">The sequence shown here is derived from an EMBL/GenBank/DDBJ whole genome shotgun (WGS) entry which is preliminary data.</text>
</comment>
<dbReference type="AlphaFoldDB" id="A0A0M0HNF8"/>
<dbReference type="PATRIC" id="fig|693.5.peg.2009"/>
<reference evidence="3" key="1">
    <citation type="submission" date="2015-08" db="EMBL/GenBank/DDBJ databases">
        <title>Vibrio galatheae sp. nov., a novel member of the Vibrionaceae family isolated from the Solomon Islands.</title>
        <authorList>
            <person name="Giubergia S."/>
            <person name="Machado H."/>
            <person name="Mateiu R.V."/>
            <person name="Gram L."/>
        </authorList>
    </citation>
    <scope>NUCLEOTIDE SEQUENCE [LARGE SCALE GENOMIC DNA]</scope>
    <source>
        <strain evidence="3">DSM 19584</strain>
    </source>
</reference>
<keyword evidence="3" id="KW-1185">Reference proteome</keyword>
<name>A0A0M0HNF8_VIBNE</name>
<feature type="signal peptide" evidence="1">
    <location>
        <begin position="1"/>
        <end position="16"/>
    </location>
</feature>
<keyword evidence="1" id="KW-0732">Signal</keyword>
<evidence type="ECO:0000313" key="3">
    <source>
        <dbReference type="Proteomes" id="UP000037515"/>
    </source>
</evidence>